<evidence type="ECO:0000313" key="6">
    <source>
        <dbReference type="EMBL" id="CAH3104069.1"/>
    </source>
</evidence>
<keyword evidence="5" id="KW-1133">Transmembrane helix</keyword>
<accession>A0ABN8NCJ0</accession>
<dbReference type="Proteomes" id="UP001159405">
    <property type="component" value="Unassembled WGS sequence"/>
</dbReference>
<gene>
    <name evidence="6" type="ORF">PLOB_00011140</name>
</gene>
<dbReference type="PANTHER" id="PTHR12649:SF11">
    <property type="entry name" value="PEPTIDYL-TRNA HYDROLASE 2, MITOCHONDRIAL"/>
    <property type="match status" value="1"/>
</dbReference>
<dbReference type="CDD" id="cd02430">
    <property type="entry name" value="PTH2"/>
    <property type="match status" value="1"/>
</dbReference>
<comment type="catalytic activity">
    <reaction evidence="4">
        <text>an N-acyl-L-alpha-aminoacyl-tRNA + H2O = an N-acyl-L-amino acid + a tRNA + H(+)</text>
        <dbReference type="Rhea" id="RHEA:54448"/>
        <dbReference type="Rhea" id="RHEA-COMP:10123"/>
        <dbReference type="Rhea" id="RHEA-COMP:13883"/>
        <dbReference type="ChEBI" id="CHEBI:15377"/>
        <dbReference type="ChEBI" id="CHEBI:15378"/>
        <dbReference type="ChEBI" id="CHEBI:59874"/>
        <dbReference type="ChEBI" id="CHEBI:78442"/>
        <dbReference type="ChEBI" id="CHEBI:138191"/>
        <dbReference type="EC" id="3.1.1.29"/>
    </reaction>
</comment>
<feature type="transmembrane region" description="Helical" evidence="5">
    <location>
        <begin position="15"/>
        <end position="35"/>
    </location>
</feature>
<evidence type="ECO:0000256" key="5">
    <source>
        <dbReference type="SAM" id="Phobius"/>
    </source>
</evidence>
<dbReference type="EMBL" id="CALNXK010000016">
    <property type="protein sequence ID" value="CAH3104069.1"/>
    <property type="molecule type" value="Genomic_DNA"/>
</dbReference>
<dbReference type="NCBIfam" id="NF003314">
    <property type="entry name" value="PRK04322.1"/>
    <property type="match status" value="1"/>
</dbReference>
<dbReference type="InterPro" id="IPR023476">
    <property type="entry name" value="Pep_tRNA_hydro_II_dom_sf"/>
</dbReference>
<reference evidence="6 7" key="1">
    <citation type="submission" date="2022-05" db="EMBL/GenBank/DDBJ databases">
        <authorList>
            <consortium name="Genoscope - CEA"/>
            <person name="William W."/>
        </authorList>
    </citation>
    <scope>NUCLEOTIDE SEQUENCE [LARGE SCALE GENOMIC DNA]</scope>
</reference>
<keyword evidence="7" id="KW-1185">Reference proteome</keyword>
<evidence type="ECO:0000256" key="4">
    <source>
        <dbReference type="ARBA" id="ARBA00048707"/>
    </source>
</evidence>
<dbReference type="EC" id="3.1.1.29" evidence="1"/>
<dbReference type="InterPro" id="IPR002833">
    <property type="entry name" value="PTH2"/>
</dbReference>
<sequence>MMDKKEYFMKNIEDLSGSFILILAVFVGVCLGWFLRGLRSKGNSDQESVTSVSDGFGEFKMVLVVRQDLGMGKGKIAAQCCHAAVGLCKQLERSNPKLLHQWESTACAKVVVKAPDEASLVELARKGRSIGLEVCLIRDAGRTQIAPGSKTVLGVGPGPVDKVDQVTGHLKLY</sequence>
<comment type="caution">
    <text evidence="6">The sequence shown here is derived from an EMBL/GenBank/DDBJ whole genome shotgun (WGS) entry which is preliminary data.</text>
</comment>
<keyword evidence="5" id="KW-0812">Transmembrane</keyword>
<dbReference type="Gene3D" id="3.40.1490.10">
    <property type="entry name" value="Bit1"/>
    <property type="match status" value="1"/>
</dbReference>
<organism evidence="6 7">
    <name type="scientific">Porites lobata</name>
    <dbReference type="NCBI Taxonomy" id="104759"/>
    <lineage>
        <taxon>Eukaryota</taxon>
        <taxon>Metazoa</taxon>
        <taxon>Cnidaria</taxon>
        <taxon>Anthozoa</taxon>
        <taxon>Hexacorallia</taxon>
        <taxon>Scleractinia</taxon>
        <taxon>Fungiina</taxon>
        <taxon>Poritidae</taxon>
        <taxon>Porites</taxon>
    </lineage>
</organism>
<proteinExistence type="inferred from homology"/>
<protein>
    <recommendedName>
        <fullName evidence="1">peptidyl-tRNA hydrolase</fullName>
        <ecNumber evidence="1">3.1.1.29</ecNumber>
    </recommendedName>
</protein>
<evidence type="ECO:0000313" key="7">
    <source>
        <dbReference type="Proteomes" id="UP001159405"/>
    </source>
</evidence>
<keyword evidence="5" id="KW-0472">Membrane</keyword>
<evidence type="ECO:0000256" key="2">
    <source>
        <dbReference type="ARBA" id="ARBA00022801"/>
    </source>
</evidence>
<dbReference type="PANTHER" id="PTHR12649">
    <property type="entry name" value="PEPTIDYL-TRNA HYDROLASE 2"/>
    <property type="match status" value="1"/>
</dbReference>
<evidence type="ECO:0000256" key="3">
    <source>
        <dbReference type="ARBA" id="ARBA00038050"/>
    </source>
</evidence>
<comment type="similarity">
    <text evidence="3">Belongs to the PTH2 family.</text>
</comment>
<dbReference type="NCBIfam" id="TIGR00283">
    <property type="entry name" value="arch_pth2"/>
    <property type="match status" value="1"/>
</dbReference>
<dbReference type="SUPFAM" id="SSF102462">
    <property type="entry name" value="Peptidyl-tRNA hydrolase II"/>
    <property type="match status" value="1"/>
</dbReference>
<name>A0ABN8NCJ0_9CNID</name>
<keyword evidence="2" id="KW-0378">Hydrolase</keyword>
<evidence type="ECO:0000256" key="1">
    <source>
        <dbReference type="ARBA" id="ARBA00013260"/>
    </source>
</evidence>
<dbReference type="Pfam" id="PF01981">
    <property type="entry name" value="PTH2"/>
    <property type="match status" value="1"/>
</dbReference>